<keyword evidence="2" id="KW-1185">Reference proteome</keyword>
<name>A0A0D8FW61_9ACTN</name>
<sequence length="38" mass="3969">MEATSGGSVDLIPSTIELGVCDVLFVETTISVVNGPMW</sequence>
<dbReference type="AlphaFoldDB" id="A0A0D8FW61"/>
<reference evidence="1 2" key="1">
    <citation type="submission" date="2015-01" db="EMBL/GenBank/DDBJ databases">
        <title>Draft genome of the acidophilic iron oxidizer Ferrimicrobium acidiphilum strain T23.</title>
        <authorList>
            <person name="Poehlein A."/>
            <person name="Eisen S."/>
            <person name="Schloemann M."/>
            <person name="Johnson B.D."/>
            <person name="Daniel R."/>
            <person name="Muehling M."/>
        </authorList>
    </citation>
    <scope>NUCLEOTIDE SEQUENCE [LARGE SCALE GENOMIC DNA]</scope>
    <source>
        <strain evidence="1 2">T23</strain>
    </source>
</reference>
<evidence type="ECO:0000313" key="1">
    <source>
        <dbReference type="EMBL" id="KJE76492.1"/>
    </source>
</evidence>
<dbReference type="EMBL" id="JXUW01000015">
    <property type="protein sequence ID" value="KJE76492.1"/>
    <property type="molecule type" value="Genomic_DNA"/>
</dbReference>
<protein>
    <submittedName>
        <fullName evidence="1">Uncharacterized protein</fullName>
    </submittedName>
</protein>
<evidence type="ECO:0000313" key="2">
    <source>
        <dbReference type="Proteomes" id="UP000032336"/>
    </source>
</evidence>
<comment type="caution">
    <text evidence="1">The sequence shown here is derived from an EMBL/GenBank/DDBJ whole genome shotgun (WGS) entry which is preliminary data.</text>
</comment>
<gene>
    <name evidence="1" type="ORF">FEAC_17190</name>
</gene>
<accession>A0A0D8FW61</accession>
<dbReference type="Proteomes" id="UP000032336">
    <property type="component" value="Unassembled WGS sequence"/>
</dbReference>
<organism evidence="1 2">
    <name type="scientific">Ferrimicrobium acidiphilum DSM 19497</name>
    <dbReference type="NCBI Taxonomy" id="1121877"/>
    <lineage>
        <taxon>Bacteria</taxon>
        <taxon>Bacillati</taxon>
        <taxon>Actinomycetota</taxon>
        <taxon>Acidimicrobiia</taxon>
        <taxon>Acidimicrobiales</taxon>
        <taxon>Acidimicrobiaceae</taxon>
        <taxon>Ferrimicrobium</taxon>
    </lineage>
</organism>
<proteinExistence type="predicted"/>